<dbReference type="PANTHER" id="PTHR40980:SF5">
    <property type="entry name" value="TONB-DEPENDENT RECEPTOR"/>
    <property type="match status" value="1"/>
</dbReference>
<feature type="domain" description="TonB-dependent receptor plug" evidence="5">
    <location>
        <begin position="135"/>
        <end position="221"/>
    </location>
</feature>
<dbReference type="Proteomes" id="UP000753802">
    <property type="component" value="Unassembled WGS sequence"/>
</dbReference>
<evidence type="ECO:0000259" key="6">
    <source>
        <dbReference type="Pfam" id="PF14905"/>
    </source>
</evidence>
<keyword evidence="8" id="KW-1185">Reference proteome</keyword>
<accession>A0ABX0A2R6</accession>
<keyword evidence="3" id="KW-0998">Cell outer membrane</keyword>
<evidence type="ECO:0000313" key="8">
    <source>
        <dbReference type="Proteomes" id="UP000753802"/>
    </source>
</evidence>
<proteinExistence type="predicted"/>
<dbReference type="RefSeq" id="WP_161819781.1">
    <property type="nucleotide sequence ID" value="NZ_JAACJS010000015.1"/>
</dbReference>
<organism evidence="7 8">
    <name type="scientific">Sediminibacterium roseum</name>
    <dbReference type="NCBI Taxonomy" id="1978412"/>
    <lineage>
        <taxon>Bacteria</taxon>
        <taxon>Pseudomonadati</taxon>
        <taxon>Bacteroidota</taxon>
        <taxon>Chitinophagia</taxon>
        <taxon>Chitinophagales</taxon>
        <taxon>Chitinophagaceae</taxon>
        <taxon>Sediminibacterium</taxon>
    </lineage>
</organism>
<dbReference type="SUPFAM" id="SSF56935">
    <property type="entry name" value="Porins"/>
    <property type="match status" value="1"/>
</dbReference>
<comment type="caution">
    <text evidence="7">The sequence shown here is derived from an EMBL/GenBank/DDBJ whole genome shotgun (WGS) entry which is preliminary data.</text>
</comment>
<reference evidence="7 8" key="1">
    <citation type="submission" date="2020-01" db="EMBL/GenBank/DDBJ databases">
        <title>Genome analysis.</title>
        <authorList>
            <person name="Wu S."/>
            <person name="Wang G."/>
        </authorList>
    </citation>
    <scope>NUCLEOTIDE SEQUENCE [LARGE SCALE GENOMIC DNA]</scope>
    <source>
        <strain evidence="7 8">SYL130</strain>
    </source>
</reference>
<dbReference type="Gene3D" id="2.170.130.10">
    <property type="entry name" value="TonB-dependent receptor, plug domain"/>
    <property type="match status" value="1"/>
</dbReference>
<dbReference type="Pfam" id="PF14905">
    <property type="entry name" value="OMP_b-brl_3"/>
    <property type="match status" value="1"/>
</dbReference>
<dbReference type="Gene3D" id="2.60.40.1120">
    <property type="entry name" value="Carboxypeptidase-like, regulatory domain"/>
    <property type="match status" value="1"/>
</dbReference>
<name>A0ABX0A2R6_9BACT</name>
<dbReference type="SUPFAM" id="SSF49464">
    <property type="entry name" value="Carboxypeptidase regulatory domain-like"/>
    <property type="match status" value="1"/>
</dbReference>
<evidence type="ECO:0000256" key="1">
    <source>
        <dbReference type="ARBA" id="ARBA00004442"/>
    </source>
</evidence>
<gene>
    <name evidence="7" type="ORF">GWC95_16340</name>
</gene>
<dbReference type="EMBL" id="JAACJS010000015">
    <property type="protein sequence ID" value="NCI51500.1"/>
    <property type="molecule type" value="Genomic_DNA"/>
</dbReference>
<protein>
    <submittedName>
        <fullName evidence="7">Outer membrane beta-barrel protein</fullName>
    </submittedName>
</protein>
<keyword evidence="4" id="KW-0732">Signal</keyword>
<dbReference type="InterPro" id="IPR037066">
    <property type="entry name" value="Plug_dom_sf"/>
</dbReference>
<evidence type="ECO:0000259" key="5">
    <source>
        <dbReference type="Pfam" id="PF07715"/>
    </source>
</evidence>
<dbReference type="InterPro" id="IPR036942">
    <property type="entry name" value="Beta-barrel_TonB_sf"/>
</dbReference>
<dbReference type="Gene3D" id="2.40.170.20">
    <property type="entry name" value="TonB-dependent receptor, beta-barrel domain"/>
    <property type="match status" value="1"/>
</dbReference>
<dbReference type="Pfam" id="PF13715">
    <property type="entry name" value="CarbopepD_reg_2"/>
    <property type="match status" value="1"/>
</dbReference>
<evidence type="ECO:0000256" key="3">
    <source>
        <dbReference type="ARBA" id="ARBA00023237"/>
    </source>
</evidence>
<dbReference type="Pfam" id="PF07715">
    <property type="entry name" value="Plug"/>
    <property type="match status" value="1"/>
</dbReference>
<feature type="chain" id="PRO_5047504385" evidence="4">
    <location>
        <begin position="20"/>
        <end position="941"/>
    </location>
</feature>
<dbReference type="InterPro" id="IPR041700">
    <property type="entry name" value="OMP_b-brl_3"/>
</dbReference>
<dbReference type="PANTHER" id="PTHR40980">
    <property type="entry name" value="PLUG DOMAIN-CONTAINING PROTEIN"/>
    <property type="match status" value="1"/>
</dbReference>
<feature type="domain" description="Outer membrane protein beta-barrel" evidence="6">
    <location>
        <begin position="588"/>
        <end position="919"/>
    </location>
</feature>
<dbReference type="InterPro" id="IPR012910">
    <property type="entry name" value="Plug_dom"/>
</dbReference>
<feature type="signal peptide" evidence="4">
    <location>
        <begin position="1"/>
        <end position="19"/>
    </location>
</feature>
<comment type="subcellular location">
    <subcellularLocation>
        <location evidence="1">Cell outer membrane</location>
    </subcellularLocation>
</comment>
<dbReference type="InterPro" id="IPR008969">
    <property type="entry name" value="CarboxyPept-like_regulatory"/>
</dbReference>
<evidence type="ECO:0000256" key="2">
    <source>
        <dbReference type="ARBA" id="ARBA00023136"/>
    </source>
</evidence>
<evidence type="ECO:0000256" key="4">
    <source>
        <dbReference type="SAM" id="SignalP"/>
    </source>
</evidence>
<sequence length="941" mass="104907">MKKSVVLILLLLCSFSLFAQKGKIAGKISNSRNEGLSGVTIKIGGAATGFVKSDVDGRYSFTAEPGKKYSITVSYIGYKDKTIDDISLASANEEETVNIVMEEGGAALEGVTVKASSSRTGARAETINALISYQKNTSAVAQVISGEAIRRSPDKNTGEVLKRVPGTSVQEGKYLVVRGLADRYNQAILNGVLLSSTEPDRKTFSFDVFPAPMIDNIIINKAFVPELPGEWAGGLIQVNTKDVPSSNFFTVQIGTGFNTQTAGSDFYHYQGGKSDWLGFDDGTRGLTAGFPTKSEFNALDQGQKTIYGRVFKNIWSTQKNDANFFPVTNKSFQVSGGFNTKLGEKNKLGVVLALTYNQSFKRTNFDNRLYSITGGVASLNFDYHNDKYAQDVLWGALGNVTLQLGNNNKISWKTILNVNATDYTTKRTGKDFENDPINGENIRASELALKSNTFFNTQVTGDHNLPSLKTKLHWYGSFNILDQYIPDQRRIQYNQNVTVPGSPYLLLVSASKTSQRSGSRYFGFLNDYIYTSGGDATKTFNMGGLTQSVKAGYMLQVKDRLFDSRPFSIYLPSDNPSLRLLSEENVFADANFGNGFDNKFAFNEISGEQYRYLANTILNAGFLQFDNQINAKLRATWGLRWENFDQVVGSMKEKDPRHVHSKVDDFLPGLNLTYKQNDKTNIRLSGSQTVIRPEFRELSPFAFFDFDLGATTTGNKALVRTKVTNADLRWEMYPRAGELFTIGVFYKYFDKPIELFFNQTGAGSSSTFNYINADKASGYGVEVDFRKKLDVVADGLRNFTFQGNFSYIYNRVTSEGTNLDRPMQGQSPYLINATLQYDVEKLGLNTTLLFNQIGRRILYVGSSDYPPVWENPRPLVDFQIAKKVLKRKGEVKLNVSDLLNQVAYYYHDLNNNGKFEKTTDAISIARKYGTNVSISFSYNIK</sequence>
<keyword evidence="2" id="KW-0472">Membrane</keyword>
<evidence type="ECO:0000313" key="7">
    <source>
        <dbReference type="EMBL" id="NCI51500.1"/>
    </source>
</evidence>